<dbReference type="AlphaFoldDB" id="K1X5Y2"/>
<dbReference type="GeneID" id="18757163"/>
<evidence type="ECO:0000313" key="1">
    <source>
        <dbReference type="EMBL" id="EKD20546.1"/>
    </source>
</evidence>
<dbReference type="Proteomes" id="UP000006753">
    <property type="component" value="Unassembled WGS sequence"/>
</dbReference>
<proteinExistence type="predicted"/>
<keyword evidence="2" id="KW-1185">Reference proteome</keyword>
<reference evidence="1 2" key="1">
    <citation type="journal article" date="2012" name="BMC Genomics">
        <title>Sequencing the genome of Marssonina brunnea reveals fungus-poplar co-evolution.</title>
        <authorList>
            <person name="Zhu S."/>
            <person name="Cao Y.-Z."/>
            <person name="Jiang C."/>
            <person name="Tan B.-Y."/>
            <person name="Wang Z."/>
            <person name="Feng S."/>
            <person name="Zhang L."/>
            <person name="Su X.-H."/>
            <person name="Brejova B."/>
            <person name="Vinar T."/>
            <person name="Xu M."/>
            <person name="Wang M.-X."/>
            <person name="Zhang S.-G."/>
            <person name="Huang M.-R."/>
            <person name="Wu R."/>
            <person name="Zhou Y."/>
        </authorList>
    </citation>
    <scope>NUCLEOTIDE SEQUENCE [LARGE SCALE GENOMIC DNA]</scope>
    <source>
        <strain evidence="1 2">MB_m1</strain>
    </source>
</reference>
<dbReference type="KEGG" id="mbe:MBM_01228"/>
<gene>
    <name evidence="1" type="ORF">MBM_01228</name>
</gene>
<name>K1X5Y2_MARBU</name>
<accession>K1X5Y2</accession>
<dbReference type="HOGENOM" id="CLU_1907145_0_0_1"/>
<sequence length="133" mass="14163">MRLCLPSDLTTGVISFFSPHPINPSAQSSTRFMLLGSSGNFLAVDSPLEHFKRSQGLLEGDFIARLVDSDEGEVAGLLHLAVDESVAGRDIHVSSAVEAWGLDFFNVDFPAEPVAAVAVGLRRNKVDLALGIA</sequence>
<protein>
    <submittedName>
        <fullName evidence="1">Uncharacterized protein</fullName>
    </submittedName>
</protein>
<evidence type="ECO:0000313" key="2">
    <source>
        <dbReference type="Proteomes" id="UP000006753"/>
    </source>
</evidence>
<dbReference type="EMBL" id="JH921429">
    <property type="protein sequence ID" value="EKD20546.1"/>
    <property type="molecule type" value="Genomic_DNA"/>
</dbReference>
<dbReference type="InParanoid" id="K1X5Y2"/>
<organism evidence="1 2">
    <name type="scientific">Marssonina brunnea f. sp. multigermtubi (strain MB_m1)</name>
    <name type="common">Marssonina leaf spot fungus</name>
    <dbReference type="NCBI Taxonomy" id="1072389"/>
    <lineage>
        <taxon>Eukaryota</taxon>
        <taxon>Fungi</taxon>
        <taxon>Dikarya</taxon>
        <taxon>Ascomycota</taxon>
        <taxon>Pezizomycotina</taxon>
        <taxon>Leotiomycetes</taxon>
        <taxon>Helotiales</taxon>
        <taxon>Drepanopezizaceae</taxon>
        <taxon>Drepanopeziza</taxon>
    </lineage>
</organism>